<evidence type="ECO:0000313" key="3">
    <source>
        <dbReference type="Proteomes" id="UP001500393"/>
    </source>
</evidence>
<name>A0ABN2EE03_9ACTN</name>
<feature type="region of interest" description="Disordered" evidence="1">
    <location>
        <begin position="236"/>
        <end position="463"/>
    </location>
</feature>
<dbReference type="RefSeq" id="WP_344220848.1">
    <property type="nucleotide sequence ID" value="NZ_BAAAOS010000054.1"/>
</dbReference>
<feature type="region of interest" description="Disordered" evidence="1">
    <location>
        <begin position="177"/>
        <end position="215"/>
    </location>
</feature>
<reference evidence="2 3" key="1">
    <citation type="journal article" date="2019" name="Int. J. Syst. Evol. Microbiol.">
        <title>The Global Catalogue of Microorganisms (GCM) 10K type strain sequencing project: providing services to taxonomists for standard genome sequencing and annotation.</title>
        <authorList>
            <consortium name="The Broad Institute Genomics Platform"/>
            <consortium name="The Broad Institute Genome Sequencing Center for Infectious Disease"/>
            <person name="Wu L."/>
            <person name="Ma J."/>
        </authorList>
    </citation>
    <scope>NUCLEOTIDE SEQUENCE [LARGE SCALE GENOMIC DNA]</scope>
    <source>
        <strain evidence="2 3">JCM 14969</strain>
    </source>
</reference>
<keyword evidence="3" id="KW-1185">Reference proteome</keyword>
<proteinExistence type="predicted"/>
<sequence>MSTPHQGPGAIRRLAAGVSRWRNTRRGTSTLKAAYAQAARDVKRMDPAMRAAVGRSGMTKDDLKHLAQANTAAMYGPNEARFARQLTAQAAAQVQATTPAAQRTRNPFKKLSNRVSRWQETRKGTATLKAAYAQAARDVKRMDPSVREAIGRSRVSKQDLKLLSQAQMTAPLQAGVQQAAQQHQAEARARAAAQAARGPGPAHAAPSESAGQRVANAVNTASRWAKAVKTYPTEKAKKFHADYTERRQNPTGRSARPQPAAQASHPVQLRLTPIQPAQAQQAPAQPGQAQPGQAQPGQAQPGQAQPGQAQPGQVQPGQVQPAQVQPAQGQTADERAALAKAVHAGLNNNMPNPAAEAAGTSTSQQEQGAGKAQLQETQRFANLVTPAGGQTPQEAAKPQSTGPAESQKTGGGSQQAPDKAAAAAFSGVAGASGATKPSTAQSTTKPREQSGAGRGNKPDGREQ</sequence>
<dbReference type="Proteomes" id="UP001500393">
    <property type="component" value="Unassembled WGS sequence"/>
</dbReference>
<feature type="compositionally biased region" description="Low complexity" evidence="1">
    <location>
        <begin position="275"/>
        <end position="330"/>
    </location>
</feature>
<feature type="compositionally biased region" description="Polar residues" evidence="1">
    <location>
        <begin position="435"/>
        <end position="444"/>
    </location>
</feature>
<accession>A0ABN2EE03</accession>
<gene>
    <name evidence="2" type="ORF">GCM10009789_67840</name>
</gene>
<protein>
    <submittedName>
        <fullName evidence="2">Uncharacterized protein</fullName>
    </submittedName>
</protein>
<comment type="caution">
    <text evidence="2">The sequence shown here is derived from an EMBL/GenBank/DDBJ whole genome shotgun (WGS) entry which is preliminary data.</text>
</comment>
<feature type="compositionally biased region" description="Low complexity" evidence="1">
    <location>
        <begin position="177"/>
        <end position="205"/>
    </location>
</feature>
<feature type="compositionally biased region" description="Low complexity" evidence="1">
    <location>
        <begin position="420"/>
        <end position="434"/>
    </location>
</feature>
<feature type="compositionally biased region" description="Basic and acidic residues" evidence="1">
    <location>
        <begin position="236"/>
        <end position="248"/>
    </location>
</feature>
<feature type="compositionally biased region" description="Polar residues" evidence="1">
    <location>
        <begin position="388"/>
        <end position="408"/>
    </location>
</feature>
<feature type="compositionally biased region" description="Low complexity" evidence="1">
    <location>
        <begin position="347"/>
        <end position="358"/>
    </location>
</feature>
<evidence type="ECO:0000313" key="2">
    <source>
        <dbReference type="EMBL" id="GAA1604290.1"/>
    </source>
</evidence>
<organism evidence="2 3">
    <name type="scientific">Kribbella sancticallisti</name>
    <dbReference type="NCBI Taxonomy" id="460087"/>
    <lineage>
        <taxon>Bacteria</taxon>
        <taxon>Bacillati</taxon>
        <taxon>Actinomycetota</taxon>
        <taxon>Actinomycetes</taxon>
        <taxon>Propionibacteriales</taxon>
        <taxon>Kribbellaceae</taxon>
        <taxon>Kribbella</taxon>
    </lineage>
</organism>
<evidence type="ECO:0000256" key="1">
    <source>
        <dbReference type="SAM" id="MobiDB-lite"/>
    </source>
</evidence>
<dbReference type="EMBL" id="BAAAOS010000054">
    <property type="protein sequence ID" value="GAA1604290.1"/>
    <property type="molecule type" value="Genomic_DNA"/>
</dbReference>